<dbReference type="SMART" id="SM00966">
    <property type="entry name" value="SpoVT_AbrB"/>
    <property type="match status" value="1"/>
</dbReference>
<reference evidence="3 4" key="1">
    <citation type="submission" date="2017-09" db="EMBL/GenBank/DDBJ databases">
        <title>Depth-based differentiation of microbial function through sediment-hosted aquifers and enrichment of novel symbionts in the deep terrestrial subsurface.</title>
        <authorList>
            <person name="Probst A.J."/>
            <person name="Ladd B."/>
            <person name="Jarett J.K."/>
            <person name="Geller-Mcgrath D.E."/>
            <person name="Sieber C.M."/>
            <person name="Emerson J.B."/>
            <person name="Anantharaman K."/>
            <person name="Thomas B.C."/>
            <person name="Malmstrom R."/>
            <person name="Stieglmeier M."/>
            <person name="Klingl A."/>
            <person name="Woyke T."/>
            <person name="Ryan C.M."/>
            <person name="Banfield J.F."/>
        </authorList>
    </citation>
    <scope>NUCLEOTIDE SEQUENCE [LARGE SCALE GENOMIC DNA]</scope>
    <source>
        <strain evidence="3">CG22_combo_CG10-13_8_21_14_all_43_12</strain>
    </source>
</reference>
<dbReference type="NCBIfam" id="TIGR01439">
    <property type="entry name" value="lp_hng_hel_AbrB"/>
    <property type="match status" value="1"/>
</dbReference>
<dbReference type="InterPro" id="IPR037914">
    <property type="entry name" value="SpoVT-AbrB_sf"/>
</dbReference>
<dbReference type="EMBL" id="PCTR01000027">
    <property type="protein sequence ID" value="PIP86117.1"/>
    <property type="molecule type" value="Genomic_DNA"/>
</dbReference>
<evidence type="ECO:0000313" key="3">
    <source>
        <dbReference type="EMBL" id="PIP86117.1"/>
    </source>
</evidence>
<dbReference type="PROSITE" id="PS51740">
    <property type="entry name" value="SPOVT_ABRB"/>
    <property type="match status" value="1"/>
</dbReference>
<feature type="domain" description="SpoVT-AbrB" evidence="2">
    <location>
        <begin position="3"/>
        <end position="48"/>
    </location>
</feature>
<dbReference type="InterPro" id="IPR007159">
    <property type="entry name" value="SpoVT-AbrB_dom"/>
</dbReference>
<dbReference type="Proteomes" id="UP000231136">
    <property type="component" value="Unassembled WGS sequence"/>
</dbReference>
<comment type="caution">
    <text evidence="3">The sequence shown here is derived from an EMBL/GenBank/DDBJ whole genome shotgun (WGS) entry which is preliminary data.</text>
</comment>
<dbReference type="Pfam" id="PF04014">
    <property type="entry name" value="MazE_antitoxin"/>
    <property type="match status" value="1"/>
</dbReference>
<accession>A0A2H0DVC1</accession>
<dbReference type="AlphaFoldDB" id="A0A2H0DVC1"/>
<dbReference type="GO" id="GO:0003677">
    <property type="term" value="F:DNA binding"/>
    <property type="evidence" value="ECO:0007669"/>
    <property type="project" value="UniProtKB-UniRule"/>
</dbReference>
<evidence type="ECO:0000259" key="2">
    <source>
        <dbReference type="PROSITE" id="PS51740"/>
    </source>
</evidence>
<gene>
    <name evidence="3" type="ORF">COW83_00610</name>
</gene>
<dbReference type="Gene3D" id="2.10.260.10">
    <property type="match status" value="1"/>
</dbReference>
<dbReference type="SUPFAM" id="SSF89447">
    <property type="entry name" value="AbrB/MazE/MraZ-like"/>
    <property type="match status" value="1"/>
</dbReference>
<keyword evidence="1" id="KW-0238">DNA-binding</keyword>
<evidence type="ECO:0000256" key="1">
    <source>
        <dbReference type="PROSITE-ProRule" id="PRU01076"/>
    </source>
</evidence>
<protein>
    <recommendedName>
        <fullName evidence="2">SpoVT-AbrB domain-containing protein</fullName>
    </recommendedName>
</protein>
<proteinExistence type="predicted"/>
<evidence type="ECO:0000313" key="4">
    <source>
        <dbReference type="Proteomes" id="UP000231136"/>
    </source>
</evidence>
<sequence>MLISTITVTSKNQITIPVDFARKLNIKKGNKLIISESNGVISMQKHSELLDKYQGFLKVPQHLRGKNLDEAILEAKEKRFAKKYDLLCRY</sequence>
<organism evidence="3 4">
    <name type="scientific">Candidatus Collierbacteria bacterium CG22_combo_CG10-13_8_21_14_all_43_12</name>
    <dbReference type="NCBI Taxonomy" id="1974537"/>
    <lineage>
        <taxon>Bacteria</taxon>
        <taxon>Candidatus Collieribacteriota</taxon>
    </lineage>
</organism>
<name>A0A2H0DVC1_9BACT</name>